<dbReference type="GO" id="GO:0004252">
    <property type="term" value="F:serine-type endopeptidase activity"/>
    <property type="evidence" value="ECO:0007669"/>
    <property type="project" value="UniProtKB-EC"/>
</dbReference>
<dbReference type="PROSITE" id="PS51829">
    <property type="entry name" value="P_HOMO_B"/>
    <property type="match status" value="1"/>
</dbReference>
<dbReference type="CDD" id="cd04059">
    <property type="entry name" value="Peptidases_S8_Protein_convertases_Kexins_Furin-like"/>
    <property type="match status" value="1"/>
</dbReference>
<dbReference type="PANTHER" id="PTHR42884:SF13">
    <property type="entry name" value="NEUROENDOCRINE CONVERTASE 2"/>
    <property type="match status" value="1"/>
</dbReference>
<dbReference type="GO" id="GO:0005615">
    <property type="term" value="C:extracellular space"/>
    <property type="evidence" value="ECO:0007669"/>
    <property type="project" value="TreeGrafter"/>
</dbReference>
<dbReference type="InParanoid" id="A0A1V9XR17"/>
<keyword evidence="5" id="KW-0378">Hydrolase</keyword>
<dbReference type="Gene3D" id="2.60.120.260">
    <property type="entry name" value="Galactose-binding domain-like"/>
    <property type="match status" value="1"/>
</dbReference>
<dbReference type="FunCoup" id="A0A1V9XR17">
    <property type="interactions" value="75"/>
</dbReference>
<feature type="domain" description="P/Homo B" evidence="12">
    <location>
        <begin position="248"/>
        <end position="400"/>
    </location>
</feature>
<organism evidence="13 14">
    <name type="scientific">Tropilaelaps mercedesae</name>
    <dbReference type="NCBI Taxonomy" id="418985"/>
    <lineage>
        <taxon>Eukaryota</taxon>
        <taxon>Metazoa</taxon>
        <taxon>Ecdysozoa</taxon>
        <taxon>Arthropoda</taxon>
        <taxon>Chelicerata</taxon>
        <taxon>Arachnida</taxon>
        <taxon>Acari</taxon>
        <taxon>Parasitiformes</taxon>
        <taxon>Mesostigmata</taxon>
        <taxon>Gamasina</taxon>
        <taxon>Dermanyssoidea</taxon>
        <taxon>Laelapidae</taxon>
        <taxon>Tropilaelaps</taxon>
    </lineage>
</organism>
<dbReference type="PROSITE" id="PS00138">
    <property type="entry name" value="SUBTILASE_SER"/>
    <property type="match status" value="1"/>
</dbReference>
<dbReference type="Pfam" id="PF00082">
    <property type="entry name" value="Peptidase_S8"/>
    <property type="match status" value="1"/>
</dbReference>
<dbReference type="InterPro" id="IPR023828">
    <property type="entry name" value="Peptidase_S8_Ser-AS"/>
</dbReference>
<evidence type="ECO:0000256" key="5">
    <source>
        <dbReference type="ARBA" id="ARBA00022801"/>
    </source>
</evidence>
<keyword evidence="4" id="KW-0732">Signal</keyword>
<comment type="caution">
    <text evidence="11">Lacks conserved residue(s) required for the propagation of feature annotation.</text>
</comment>
<dbReference type="InterPro" id="IPR008979">
    <property type="entry name" value="Galactose-bd-like_sf"/>
</dbReference>
<comment type="catalytic activity">
    <reaction evidence="7">
        <text>Release of protein hormones and neuropeptides from their precursors, generally by hydrolysis of -Lys-Arg-|- bonds.</text>
        <dbReference type="EC" id="3.4.21.94"/>
    </reaction>
</comment>
<dbReference type="FunFam" id="2.60.120.260:FF:000020">
    <property type="entry name" value="neuroendocrine convertase 2"/>
    <property type="match status" value="1"/>
</dbReference>
<dbReference type="GO" id="GO:0016486">
    <property type="term" value="P:peptide hormone processing"/>
    <property type="evidence" value="ECO:0007669"/>
    <property type="project" value="TreeGrafter"/>
</dbReference>
<comment type="similarity">
    <text evidence="1">Belongs to the peptidase S8 family. Furin subfamily.</text>
</comment>
<dbReference type="InterPro" id="IPR036852">
    <property type="entry name" value="Peptidase_S8/S53_dom_sf"/>
</dbReference>
<dbReference type="AlphaFoldDB" id="A0A1V9XR17"/>
<proteinExistence type="inferred from homology"/>
<sequence length="430" mass="47599">MQGAMVVHEYHAVRNGLFLQVAGIRMLDQPYMTDLIEANSMGHEPHLIDIYSASWGPTDDGKTVDGPRNATMRAIVRGVNEGRRGLGNIYVWASGDGGEEDDCNCDGYAASMWTVSINSAINNGENAHYDESCSSTLASTFSNGAKDPHTGVATTDLYGKCTKTHSGTSAAAPEAAGVFALALEANPQLTWRDIQHLTVLTSKRNSLYDAKKRFHWKMNGVGLEFNHLFGYGVMDAGAMVALATEWKTVPPRYHCEAGAVRTPRRFTENTSVTLEIETTGCAGKETEVNYIEHVQAVLSLNATRRGEITLYLISPSGTRSMILSRRPNDDDHRDGFTKWPFMTTHTWGENPKGRWHLEAHVGAQEGDTKQSKAQDKQSNNKSLEGYVLEWTLMVHGTKEPPYKDLPIQDENSKLAIVKKAHEDYLKKKKH</sequence>
<evidence type="ECO:0000256" key="3">
    <source>
        <dbReference type="ARBA" id="ARBA00022685"/>
    </source>
</evidence>
<evidence type="ECO:0000256" key="10">
    <source>
        <dbReference type="ARBA" id="ARBA00042708"/>
    </source>
</evidence>
<evidence type="ECO:0000259" key="12">
    <source>
        <dbReference type="PROSITE" id="PS51829"/>
    </source>
</evidence>
<dbReference type="InterPro" id="IPR002884">
    <property type="entry name" value="P_dom"/>
</dbReference>
<dbReference type="GO" id="GO:0016020">
    <property type="term" value="C:membrane"/>
    <property type="evidence" value="ECO:0007669"/>
    <property type="project" value="TreeGrafter"/>
</dbReference>
<dbReference type="EC" id="3.4.21.94" evidence="8"/>
<dbReference type="Proteomes" id="UP000192247">
    <property type="component" value="Unassembled WGS sequence"/>
</dbReference>
<dbReference type="Pfam" id="PF01483">
    <property type="entry name" value="P_proprotein"/>
    <property type="match status" value="1"/>
</dbReference>
<evidence type="ECO:0000256" key="7">
    <source>
        <dbReference type="ARBA" id="ARBA00036323"/>
    </source>
</evidence>
<evidence type="ECO:0000313" key="14">
    <source>
        <dbReference type="Proteomes" id="UP000192247"/>
    </source>
</evidence>
<keyword evidence="6" id="KW-0720">Serine protease</keyword>
<dbReference type="InterPro" id="IPR034182">
    <property type="entry name" value="Kexin/furin"/>
</dbReference>
<protein>
    <recommendedName>
        <fullName evidence="9">Neuroendocrine convertase 2</fullName>
        <ecNumber evidence="8">3.4.21.94</ecNumber>
    </recommendedName>
    <alternativeName>
        <fullName evidence="10">Prohormone convertase 2</fullName>
    </alternativeName>
</protein>
<evidence type="ECO:0000313" key="13">
    <source>
        <dbReference type="EMBL" id="OQR75940.1"/>
    </source>
</evidence>
<evidence type="ECO:0000256" key="1">
    <source>
        <dbReference type="ARBA" id="ARBA00005325"/>
    </source>
</evidence>
<evidence type="ECO:0000256" key="6">
    <source>
        <dbReference type="ARBA" id="ARBA00022825"/>
    </source>
</evidence>
<dbReference type="GO" id="GO:0043005">
    <property type="term" value="C:neuron projection"/>
    <property type="evidence" value="ECO:0007669"/>
    <property type="project" value="TreeGrafter"/>
</dbReference>
<evidence type="ECO:0000256" key="2">
    <source>
        <dbReference type="ARBA" id="ARBA00022670"/>
    </source>
</evidence>
<comment type="caution">
    <text evidence="13">The sequence shown here is derived from an EMBL/GenBank/DDBJ whole genome shotgun (WGS) entry which is preliminary data.</text>
</comment>
<keyword evidence="2" id="KW-0645">Protease</keyword>
<keyword evidence="3" id="KW-0165">Cleavage on pair of basic residues</keyword>
<keyword evidence="14" id="KW-1185">Reference proteome</keyword>
<dbReference type="PANTHER" id="PTHR42884">
    <property type="entry name" value="PROPROTEIN CONVERTASE SUBTILISIN/KEXIN-RELATED"/>
    <property type="match status" value="1"/>
</dbReference>
<evidence type="ECO:0000256" key="8">
    <source>
        <dbReference type="ARBA" id="ARBA00039000"/>
    </source>
</evidence>
<accession>A0A1V9XR17</accession>
<evidence type="ECO:0000256" key="4">
    <source>
        <dbReference type="ARBA" id="ARBA00022729"/>
    </source>
</evidence>
<dbReference type="SUPFAM" id="SSF49785">
    <property type="entry name" value="Galactose-binding domain-like"/>
    <property type="match status" value="1"/>
</dbReference>
<evidence type="ECO:0000256" key="11">
    <source>
        <dbReference type="PROSITE-ProRule" id="PRU01240"/>
    </source>
</evidence>
<name>A0A1V9XR17_9ACAR</name>
<dbReference type="InterPro" id="IPR000209">
    <property type="entry name" value="Peptidase_S8/S53_dom"/>
</dbReference>
<dbReference type="PROSITE" id="PS51892">
    <property type="entry name" value="SUBTILASE"/>
    <property type="match status" value="1"/>
</dbReference>
<dbReference type="SUPFAM" id="SSF52743">
    <property type="entry name" value="Subtilisin-like"/>
    <property type="match status" value="1"/>
</dbReference>
<dbReference type="Gene3D" id="3.40.50.200">
    <property type="entry name" value="Peptidase S8/S53 domain"/>
    <property type="match status" value="1"/>
</dbReference>
<dbReference type="OrthoDB" id="300641at2759"/>
<reference evidence="13 14" key="1">
    <citation type="journal article" date="2017" name="Gigascience">
        <title>Draft genome of the honey bee ectoparasitic mite, Tropilaelaps mercedesae, is shaped by the parasitic life history.</title>
        <authorList>
            <person name="Dong X."/>
            <person name="Armstrong S.D."/>
            <person name="Xia D."/>
            <person name="Makepeace B.L."/>
            <person name="Darby A.C."/>
            <person name="Kadowaki T."/>
        </authorList>
    </citation>
    <scope>NUCLEOTIDE SEQUENCE [LARGE SCALE GENOMIC DNA]</scope>
    <source>
        <strain evidence="13">Wuxi-XJTLU</strain>
    </source>
</reference>
<evidence type="ECO:0000256" key="9">
    <source>
        <dbReference type="ARBA" id="ARBA00039626"/>
    </source>
</evidence>
<gene>
    <name evidence="13" type="ORF">BIW11_08097</name>
</gene>
<dbReference type="EMBL" id="MNPL01005553">
    <property type="protein sequence ID" value="OQR75940.1"/>
    <property type="molecule type" value="Genomic_DNA"/>
</dbReference>
<dbReference type="STRING" id="418985.A0A1V9XR17"/>